<dbReference type="EMBL" id="JATAAI010000052">
    <property type="protein sequence ID" value="KAK1733248.1"/>
    <property type="molecule type" value="Genomic_DNA"/>
</dbReference>
<name>A0AAD8XTM2_9STRA</name>
<proteinExistence type="predicted"/>
<organism evidence="1 2">
    <name type="scientific">Skeletonema marinoi</name>
    <dbReference type="NCBI Taxonomy" id="267567"/>
    <lineage>
        <taxon>Eukaryota</taxon>
        <taxon>Sar</taxon>
        <taxon>Stramenopiles</taxon>
        <taxon>Ochrophyta</taxon>
        <taxon>Bacillariophyta</taxon>
        <taxon>Coscinodiscophyceae</taxon>
        <taxon>Thalassiosirophycidae</taxon>
        <taxon>Thalassiosirales</taxon>
        <taxon>Skeletonemataceae</taxon>
        <taxon>Skeletonema</taxon>
        <taxon>Skeletonema marinoi-dohrnii complex</taxon>
    </lineage>
</organism>
<comment type="caution">
    <text evidence="1">The sequence shown here is derived from an EMBL/GenBank/DDBJ whole genome shotgun (WGS) entry which is preliminary data.</text>
</comment>
<dbReference type="AlphaFoldDB" id="A0AAD8XTM2"/>
<dbReference type="SUPFAM" id="SSF81901">
    <property type="entry name" value="HCP-like"/>
    <property type="match status" value="1"/>
</dbReference>
<evidence type="ECO:0000313" key="2">
    <source>
        <dbReference type="Proteomes" id="UP001224775"/>
    </source>
</evidence>
<evidence type="ECO:0000313" key="1">
    <source>
        <dbReference type="EMBL" id="KAK1733248.1"/>
    </source>
</evidence>
<gene>
    <name evidence="1" type="ORF">QTG54_016105</name>
</gene>
<dbReference type="Proteomes" id="UP001224775">
    <property type="component" value="Unassembled WGS sequence"/>
</dbReference>
<dbReference type="Gene3D" id="1.25.40.10">
    <property type="entry name" value="Tetratricopeptide repeat domain"/>
    <property type="match status" value="1"/>
</dbReference>
<reference evidence="1" key="1">
    <citation type="submission" date="2023-06" db="EMBL/GenBank/DDBJ databases">
        <title>Survivors Of The Sea: Transcriptome response of Skeletonema marinoi to long-term dormancy.</title>
        <authorList>
            <person name="Pinder M.I.M."/>
            <person name="Kourtchenko O."/>
            <person name="Robertson E.K."/>
            <person name="Larsson T."/>
            <person name="Maumus F."/>
            <person name="Osuna-Cruz C.M."/>
            <person name="Vancaester E."/>
            <person name="Stenow R."/>
            <person name="Vandepoele K."/>
            <person name="Ploug H."/>
            <person name="Bruchert V."/>
            <person name="Godhe A."/>
            <person name="Topel M."/>
        </authorList>
    </citation>
    <scope>NUCLEOTIDE SEQUENCE</scope>
    <source>
        <strain evidence="1">R05AC</strain>
    </source>
</reference>
<sequence length="93" mass="10369">MGGHPDAKYNLGCYEWKNERIDRAVNHLIIAANLGFDKSIQRLTVCYVQGHISKEEFAVALRAHQAAVDATKSPQREKAPCWGLSDLLFTAVN</sequence>
<accession>A0AAD8XTM2</accession>
<protein>
    <submittedName>
        <fullName evidence="1">Uncharacterized protein</fullName>
    </submittedName>
</protein>
<keyword evidence="2" id="KW-1185">Reference proteome</keyword>
<dbReference type="InterPro" id="IPR011990">
    <property type="entry name" value="TPR-like_helical_dom_sf"/>
</dbReference>